<sequence length="116" mass="13804">MLPKMFNEQTLENVVTFLWLLSSTGYIFCYQWWYTWVITGVLPDDTWFVMLLLVLFSGPAFVDMYNSGFLERWYDGAQIVHNNILHWLLSDMRPLGFLKWILVLLGLVLYTTVVQW</sequence>
<organism evidence="2">
    <name type="scientific">Bat Coronavirus MrJX20</name>
    <dbReference type="NCBI Taxonomy" id="3018859"/>
    <lineage>
        <taxon>Viruses</taxon>
        <taxon>Riboviria</taxon>
        <taxon>Orthornavirae</taxon>
        <taxon>Pisuviricota</taxon>
        <taxon>Pisoniviricetes</taxon>
        <taxon>Nidovirales</taxon>
        <taxon>Cornidovirineae</taxon>
        <taxon>Coronaviridae</taxon>
        <taxon>Orthocoronavirinae</taxon>
    </lineage>
</organism>
<name>A0AA49EBI9_9NIDO</name>
<feature type="transmembrane region" description="Helical" evidence="1">
    <location>
        <begin position="97"/>
        <end position="114"/>
    </location>
</feature>
<proteinExistence type="predicted"/>
<feature type="transmembrane region" description="Helical" evidence="1">
    <location>
        <begin position="12"/>
        <end position="34"/>
    </location>
</feature>
<accession>A0AA49EBI9</accession>
<gene>
    <name evidence="2" type="primary">ORF7</name>
</gene>
<protein>
    <submittedName>
        <fullName evidence="2">ORF7 protein</fullName>
    </submittedName>
</protein>
<evidence type="ECO:0000256" key="1">
    <source>
        <dbReference type="SAM" id="Phobius"/>
    </source>
</evidence>
<keyword evidence="1" id="KW-1133">Transmembrane helix</keyword>
<reference evidence="2" key="1">
    <citation type="submission" date="2023-01" db="EMBL/GenBank/DDBJ databases">
        <title>Panoramic Analysis of Coronaviruses Carried by Representative Bat Species in Southern China to Better Understand the Coronavirus Sphere.</title>
        <authorList>
            <person name="Han Y."/>
            <person name="Xu P."/>
            <person name="Wang Y."/>
            <person name="Zhao W."/>
            <person name="Wang J."/>
            <person name="Jin Q."/>
            <person name="Wu Z."/>
        </authorList>
    </citation>
    <scope>NUCLEOTIDE SEQUENCE</scope>
    <source>
        <strain evidence="2">BtMr-AlphaCoV/JX2020-Q98</strain>
    </source>
</reference>
<dbReference type="EMBL" id="OQ175118">
    <property type="protein sequence ID" value="WCC62263.1"/>
    <property type="molecule type" value="Genomic_RNA"/>
</dbReference>
<evidence type="ECO:0000313" key="2">
    <source>
        <dbReference type="EMBL" id="WCC62263.1"/>
    </source>
</evidence>
<feature type="transmembrane region" description="Helical" evidence="1">
    <location>
        <begin position="46"/>
        <end position="65"/>
    </location>
</feature>
<keyword evidence="1" id="KW-0472">Membrane</keyword>
<keyword evidence="1" id="KW-0812">Transmembrane</keyword>